<dbReference type="HOGENOM" id="CLU_391697_0_0_0"/>
<evidence type="ECO:0000313" key="2">
    <source>
        <dbReference type="EMBL" id="AIE87350.1"/>
    </source>
</evidence>
<reference evidence="2 3" key="1">
    <citation type="journal article" date="2014" name="PLoS ONE">
        <title>The first complete genome sequence of the class fimbriimonadia in the phylum armatimonadetes.</title>
        <authorList>
            <person name="Hu Z.Y."/>
            <person name="Wang Y.Z."/>
            <person name="Im W.T."/>
            <person name="Wang S.Y."/>
            <person name="Zhao G.P."/>
            <person name="Zheng H.J."/>
            <person name="Quan Z.X."/>
        </authorList>
    </citation>
    <scope>NUCLEOTIDE SEQUENCE [LARGE SCALE GENOMIC DNA]</scope>
    <source>
        <strain evidence="2">Gsoil 348</strain>
    </source>
</reference>
<dbReference type="EMBL" id="CP007139">
    <property type="protein sequence ID" value="AIE87350.1"/>
    <property type="molecule type" value="Genomic_DNA"/>
</dbReference>
<organism evidence="2 3">
    <name type="scientific">Fimbriimonas ginsengisoli Gsoil 348</name>
    <dbReference type="NCBI Taxonomy" id="661478"/>
    <lineage>
        <taxon>Bacteria</taxon>
        <taxon>Bacillati</taxon>
        <taxon>Armatimonadota</taxon>
        <taxon>Fimbriimonadia</taxon>
        <taxon>Fimbriimonadales</taxon>
        <taxon>Fimbriimonadaceae</taxon>
        <taxon>Fimbriimonas</taxon>
    </lineage>
</organism>
<proteinExistence type="predicted"/>
<name>A0A068NX35_FIMGI</name>
<keyword evidence="3" id="KW-1185">Reference proteome</keyword>
<protein>
    <submittedName>
        <fullName evidence="2">Uncharacterized protein</fullName>
    </submittedName>
</protein>
<accession>A0A068NX35</accession>
<dbReference type="AlphaFoldDB" id="A0A068NX35"/>
<dbReference type="Proteomes" id="UP000027982">
    <property type="component" value="Chromosome"/>
</dbReference>
<feature type="region of interest" description="Disordered" evidence="1">
    <location>
        <begin position="304"/>
        <end position="324"/>
    </location>
</feature>
<sequence length="704" mass="77093">MSLAVLLALHALRQADRISLTVPAAGLPAVLREISQQSGVKLEAAPVLSNEVLCLRVKDVPVDDLLSRVALVSGGEWQVSGGIRKLVPSMKIEKQERDERTASRRRQFQAALVTFHEEFRKHPVYDDREARRALEGDAAFQKQMEQWEKGMESGKTGDFPGRPDTIDAPATRALYRILESIPPNDWIDLPTPARIVYSDHPTLMQRSLPLSSQAAIQRYVIEQRIWDRLVLPLVNEQIAKEGEAAVMGSPLPEQFKVNLAIDTTESESAALTMKLSVLDSKGKEVQNAEFALNEPDVLGKDDAKVAAAPASKKPDPNEAPLPSDETAEGFLRLISRARQDMNAPNRADLLRSFLPQITHPEQYEPLAISPGKAYVALADRLGVNLISNISDFSLDVYTATRKKPTKPSQFLDQFDEAKMAVREPGWILIRSVPIGLERTYRINRRAAGKLVRSVSESSGLTIENAADYVAGSNSEYPLIAWDSAFVSALLPGGGRVSSLTTKTDELRLYGLLPTEMRQALREHPIAFSSLPEAAKGWLGTLVYWRGWLQDMEGNGPEPTELLPNGLPPDGLLRLVSETVETIVVPLGPGPTGLVPNGPPVTAAGFGRILGGDAGSATQKSRASQLRATTAFQTGKSRTLKFRIDFAPGVAHDFELSESLFPPSKSESYQNLPLAFRDAVDRARIEAVKTIRDQSTTPQTVPPPQ</sequence>
<dbReference type="KEGG" id="fgi:OP10G_3982"/>
<evidence type="ECO:0000256" key="1">
    <source>
        <dbReference type="SAM" id="MobiDB-lite"/>
    </source>
</evidence>
<evidence type="ECO:0000313" key="3">
    <source>
        <dbReference type="Proteomes" id="UP000027982"/>
    </source>
</evidence>
<dbReference type="STRING" id="661478.OP10G_3982"/>
<dbReference type="RefSeq" id="WP_025228747.1">
    <property type="nucleotide sequence ID" value="NZ_CP007139.1"/>
</dbReference>
<gene>
    <name evidence="2" type="ORF">OP10G_3982</name>
</gene>